<evidence type="ECO:0000256" key="3">
    <source>
        <dbReference type="ARBA" id="ARBA00011901"/>
    </source>
</evidence>
<keyword evidence="4" id="KW-0378">Hydrolase</keyword>
<keyword evidence="5" id="KW-0961">Cell wall biogenesis/degradation</keyword>
<dbReference type="PANTHER" id="PTHR30417:SF1">
    <property type="entry name" value="N-ACETYLMURAMOYL-L-ALANINE AMIDASE AMID"/>
    <property type="match status" value="1"/>
</dbReference>
<dbReference type="InterPro" id="IPR036505">
    <property type="entry name" value="Amidase/PGRP_sf"/>
</dbReference>
<evidence type="ECO:0000313" key="7">
    <source>
        <dbReference type="EMBL" id="GEO80397.1"/>
    </source>
</evidence>
<dbReference type="GO" id="GO:0009254">
    <property type="term" value="P:peptidoglycan turnover"/>
    <property type="evidence" value="ECO:0007669"/>
    <property type="project" value="TreeGrafter"/>
</dbReference>
<dbReference type="Pfam" id="PF01510">
    <property type="entry name" value="Amidase_2"/>
    <property type="match status" value="1"/>
</dbReference>
<accession>A0A512H4N6</accession>
<gene>
    <name evidence="7" type="ORF">ROR02_05280</name>
</gene>
<protein>
    <recommendedName>
        <fullName evidence="3">N-acetylmuramoyl-L-alanine amidase</fullName>
        <ecNumber evidence="3">3.5.1.28</ecNumber>
    </recommendedName>
</protein>
<feature type="domain" description="N-acetylmuramoyl-L-alanine amidase" evidence="6">
    <location>
        <begin position="8"/>
        <end position="145"/>
    </location>
</feature>
<dbReference type="InterPro" id="IPR051206">
    <property type="entry name" value="NAMLAA_amidase_2"/>
</dbReference>
<reference evidence="7 8" key="1">
    <citation type="submission" date="2019-07" db="EMBL/GenBank/DDBJ databases">
        <title>Whole genome shotgun sequence of Rhodospirillum oryzae NBRC 107573.</title>
        <authorList>
            <person name="Hosoyama A."/>
            <person name="Uohara A."/>
            <person name="Ohji S."/>
            <person name="Ichikawa N."/>
        </authorList>
    </citation>
    <scope>NUCLEOTIDE SEQUENCE [LARGE SCALE GENOMIC DNA]</scope>
    <source>
        <strain evidence="7 8">NBRC 107573</strain>
    </source>
</reference>
<name>A0A512H4N6_9PROT</name>
<dbReference type="Gene3D" id="1.10.101.10">
    <property type="entry name" value="PGBD-like superfamily/PGBD"/>
    <property type="match status" value="1"/>
</dbReference>
<dbReference type="InterPro" id="IPR036366">
    <property type="entry name" value="PGBDSf"/>
</dbReference>
<dbReference type="SMART" id="SM00644">
    <property type="entry name" value="Ami_2"/>
    <property type="match status" value="1"/>
</dbReference>
<dbReference type="GO" id="GO:0019867">
    <property type="term" value="C:outer membrane"/>
    <property type="evidence" value="ECO:0007669"/>
    <property type="project" value="TreeGrafter"/>
</dbReference>
<evidence type="ECO:0000259" key="6">
    <source>
        <dbReference type="SMART" id="SM00644"/>
    </source>
</evidence>
<dbReference type="GO" id="GO:0009253">
    <property type="term" value="P:peptidoglycan catabolic process"/>
    <property type="evidence" value="ECO:0007669"/>
    <property type="project" value="InterPro"/>
</dbReference>
<dbReference type="InterPro" id="IPR036365">
    <property type="entry name" value="PGBD-like_sf"/>
</dbReference>
<organism evidence="7 8">
    <name type="scientific">Pararhodospirillum oryzae</name>
    <dbReference type="NCBI Taxonomy" id="478448"/>
    <lineage>
        <taxon>Bacteria</taxon>
        <taxon>Pseudomonadati</taxon>
        <taxon>Pseudomonadota</taxon>
        <taxon>Alphaproteobacteria</taxon>
        <taxon>Rhodospirillales</taxon>
        <taxon>Rhodospirillaceae</taxon>
        <taxon>Pararhodospirillum</taxon>
    </lineage>
</organism>
<dbReference type="PANTHER" id="PTHR30417">
    <property type="entry name" value="N-ACETYLMURAMOYL-L-ALANINE AMIDASE AMID"/>
    <property type="match status" value="1"/>
</dbReference>
<proteinExistence type="inferred from homology"/>
<evidence type="ECO:0000256" key="2">
    <source>
        <dbReference type="ARBA" id="ARBA00007553"/>
    </source>
</evidence>
<dbReference type="SUPFAM" id="SSF55846">
    <property type="entry name" value="N-acetylmuramoyl-L-alanine amidase-like"/>
    <property type="match status" value="1"/>
</dbReference>
<dbReference type="EC" id="3.5.1.28" evidence="3"/>
<comment type="similarity">
    <text evidence="2">Belongs to the N-acetylmuramoyl-L-alanine amidase 2 family.</text>
</comment>
<comment type="caution">
    <text evidence="7">The sequence shown here is derived from an EMBL/GenBank/DDBJ whole genome shotgun (WGS) entry which is preliminary data.</text>
</comment>
<dbReference type="AlphaFoldDB" id="A0A512H4N6"/>
<dbReference type="GO" id="GO:0008745">
    <property type="term" value="F:N-acetylmuramoyl-L-alanine amidase activity"/>
    <property type="evidence" value="ECO:0007669"/>
    <property type="project" value="UniProtKB-EC"/>
</dbReference>
<comment type="catalytic activity">
    <reaction evidence="1">
        <text>Hydrolyzes the link between N-acetylmuramoyl residues and L-amino acid residues in certain cell-wall glycopeptides.</text>
        <dbReference type="EC" id="3.5.1.28"/>
    </reaction>
</comment>
<dbReference type="Proteomes" id="UP000321567">
    <property type="component" value="Unassembled WGS sequence"/>
</dbReference>
<evidence type="ECO:0000256" key="5">
    <source>
        <dbReference type="ARBA" id="ARBA00023316"/>
    </source>
</evidence>
<dbReference type="EMBL" id="BJZO01000009">
    <property type="protein sequence ID" value="GEO80397.1"/>
    <property type="molecule type" value="Genomic_DNA"/>
</dbReference>
<evidence type="ECO:0000256" key="1">
    <source>
        <dbReference type="ARBA" id="ARBA00001561"/>
    </source>
</evidence>
<dbReference type="InterPro" id="IPR002502">
    <property type="entry name" value="Amidase_domain"/>
</dbReference>
<dbReference type="RefSeq" id="WP_147162459.1">
    <property type="nucleotide sequence ID" value="NZ_BJZO01000009.1"/>
</dbReference>
<keyword evidence="8" id="KW-1185">Reference proteome</keyword>
<dbReference type="CDD" id="cd06583">
    <property type="entry name" value="PGRP"/>
    <property type="match status" value="1"/>
</dbReference>
<dbReference type="GO" id="GO:0071555">
    <property type="term" value="P:cell wall organization"/>
    <property type="evidence" value="ECO:0007669"/>
    <property type="project" value="UniProtKB-KW"/>
</dbReference>
<sequence length="235" mass="25563">MTPTWIASPNHDARPRDQAIDMLVIHYTGMPSAEAALARLTDPAAQVSAHWLVHEDGRLVGLVDEERRAWHAGRAFWRGERAINARSIGVEIVNPGHEFGYRPFPEAQMATVEHLCAAIVARHALLPWNVVAHADIAPTRKEDPGELFDWPRLARAGVGLGVPPADATAPPAGDETHLLTRMGYDTTDEAAAVRAFQRHYRPSAVTGQADASTRTILAAVAALCPPWSPPQPDPR</sequence>
<evidence type="ECO:0000256" key="4">
    <source>
        <dbReference type="ARBA" id="ARBA00022801"/>
    </source>
</evidence>
<dbReference type="SUPFAM" id="SSF47090">
    <property type="entry name" value="PGBD-like"/>
    <property type="match status" value="1"/>
</dbReference>
<evidence type="ECO:0000313" key="8">
    <source>
        <dbReference type="Proteomes" id="UP000321567"/>
    </source>
</evidence>
<dbReference type="OrthoDB" id="9794842at2"/>
<dbReference type="Gene3D" id="3.40.80.10">
    <property type="entry name" value="Peptidoglycan recognition protein-like"/>
    <property type="match status" value="1"/>
</dbReference>